<proteinExistence type="predicted"/>
<protein>
    <submittedName>
        <fullName evidence="1">Uncharacterized protein</fullName>
    </submittedName>
</protein>
<comment type="caution">
    <text evidence="1">The sequence shown here is derived from an EMBL/GenBank/DDBJ whole genome shotgun (WGS) entry which is preliminary data.</text>
</comment>
<dbReference type="EMBL" id="LAZR01013255">
    <property type="protein sequence ID" value="KKM22813.1"/>
    <property type="molecule type" value="Genomic_DNA"/>
</dbReference>
<gene>
    <name evidence="1" type="ORF">LCGC14_1621550</name>
</gene>
<sequence>MITSLPKLKEEFEFVEASRIGWYSGLLTKTGWDGVSPEKIKMPDVE</sequence>
<reference evidence="1" key="1">
    <citation type="journal article" date="2015" name="Nature">
        <title>Complex archaea that bridge the gap between prokaryotes and eukaryotes.</title>
        <authorList>
            <person name="Spang A."/>
            <person name="Saw J.H."/>
            <person name="Jorgensen S.L."/>
            <person name="Zaremba-Niedzwiedzka K."/>
            <person name="Martijn J."/>
            <person name="Lind A.E."/>
            <person name="van Eijk R."/>
            <person name="Schleper C."/>
            <person name="Guy L."/>
            <person name="Ettema T.J."/>
        </authorList>
    </citation>
    <scope>NUCLEOTIDE SEQUENCE</scope>
</reference>
<evidence type="ECO:0000313" key="1">
    <source>
        <dbReference type="EMBL" id="KKM22813.1"/>
    </source>
</evidence>
<dbReference type="AlphaFoldDB" id="A0A0F9KKW4"/>
<feature type="non-terminal residue" evidence="1">
    <location>
        <position position="46"/>
    </location>
</feature>
<organism evidence="1">
    <name type="scientific">marine sediment metagenome</name>
    <dbReference type="NCBI Taxonomy" id="412755"/>
    <lineage>
        <taxon>unclassified sequences</taxon>
        <taxon>metagenomes</taxon>
        <taxon>ecological metagenomes</taxon>
    </lineage>
</organism>
<name>A0A0F9KKW4_9ZZZZ</name>
<accession>A0A0F9KKW4</accession>